<dbReference type="EMBL" id="CACVKT020010263">
    <property type="protein sequence ID" value="CAC5425620.1"/>
    <property type="molecule type" value="Genomic_DNA"/>
</dbReference>
<dbReference type="Gene3D" id="1.10.287.1490">
    <property type="match status" value="1"/>
</dbReference>
<dbReference type="AlphaFoldDB" id="A0A6J8EYS5"/>
<keyword evidence="2" id="KW-1185">Reference proteome</keyword>
<gene>
    <name evidence="1" type="ORF">MCOR_57419</name>
</gene>
<name>A0A6J8EYS5_MYTCO</name>
<sequence>MNIIRDGKILKNYSPLEERLNAVENRSAEKSNLASDVTQLSQIVSGLANSLADLKQDQQQHVKDITLLKASIKDLRQDVRNDSLRINTITDQRLTGVCALKAKVELMNEKLKDNDPAYEHLETLVASCSKSVSDLRKKVNNVEKNLKSRDEKTFADAIKANLREQNIDCEFLRQTPEVLSTNSVNSNINRSTENSVNLPMSQGPLRAPVHTISNNSQRLLHVENGCSNSNANRKTSNSNDMLQSEQVKTILNKGKNELTEKLQEDLIHQKISVHVANDANMVSIRENPNFYGSRKNRIDRYIVSGISIDSTEHGMISFLEENGIRYTFLRFLIADMDHRFPLK</sequence>
<dbReference type="OrthoDB" id="6189240at2759"/>
<evidence type="ECO:0000313" key="1">
    <source>
        <dbReference type="EMBL" id="CAC5425620.1"/>
    </source>
</evidence>
<proteinExistence type="predicted"/>
<accession>A0A6J8EYS5</accession>
<protein>
    <submittedName>
        <fullName evidence="1">Uncharacterized protein</fullName>
    </submittedName>
</protein>
<organism evidence="1 2">
    <name type="scientific">Mytilus coruscus</name>
    <name type="common">Sea mussel</name>
    <dbReference type="NCBI Taxonomy" id="42192"/>
    <lineage>
        <taxon>Eukaryota</taxon>
        <taxon>Metazoa</taxon>
        <taxon>Spiralia</taxon>
        <taxon>Lophotrochozoa</taxon>
        <taxon>Mollusca</taxon>
        <taxon>Bivalvia</taxon>
        <taxon>Autobranchia</taxon>
        <taxon>Pteriomorphia</taxon>
        <taxon>Mytilida</taxon>
        <taxon>Mytiloidea</taxon>
        <taxon>Mytilidae</taxon>
        <taxon>Mytilinae</taxon>
        <taxon>Mytilus</taxon>
    </lineage>
</organism>
<dbReference type="Proteomes" id="UP000507470">
    <property type="component" value="Unassembled WGS sequence"/>
</dbReference>
<evidence type="ECO:0000313" key="2">
    <source>
        <dbReference type="Proteomes" id="UP000507470"/>
    </source>
</evidence>
<reference evidence="1 2" key="1">
    <citation type="submission" date="2020-06" db="EMBL/GenBank/DDBJ databases">
        <authorList>
            <person name="Li R."/>
            <person name="Bekaert M."/>
        </authorList>
    </citation>
    <scope>NUCLEOTIDE SEQUENCE [LARGE SCALE GENOMIC DNA]</scope>
    <source>
        <strain evidence="2">wild</strain>
    </source>
</reference>